<evidence type="ECO:0000256" key="1">
    <source>
        <dbReference type="ARBA" id="ARBA00022729"/>
    </source>
</evidence>
<accession>A0A087E0B2</accession>
<proteinExistence type="predicted"/>
<reference evidence="4 5" key="1">
    <citation type="submission" date="2014-03" db="EMBL/GenBank/DDBJ databases">
        <title>Genomics of Bifidobacteria.</title>
        <authorList>
            <person name="Ventura M."/>
            <person name="Milani C."/>
            <person name="Lugli G.A."/>
        </authorList>
    </citation>
    <scope>NUCLEOTIDE SEQUENCE [LARGE SCALE GENOMIC DNA]</scope>
    <source>
        <strain evidence="4 5">DSM 23968</strain>
    </source>
</reference>
<name>A0A087E0B2_9BIFI</name>
<dbReference type="InterPro" id="IPR050570">
    <property type="entry name" value="Cell_wall_metabolism_enzyme"/>
</dbReference>
<keyword evidence="5" id="KW-1185">Reference proteome</keyword>
<evidence type="ECO:0000313" key="5">
    <source>
        <dbReference type="Proteomes" id="UP000029004"/>
    </source>
</evidence>
<dbReference type="PANTHER" id="PTHR21666:SF289">
    <property type="entry name" value="L-ALA--D-GLU ENDOPEPTIDASE"/>
    <property type="match status" value="1"/>
</dbReference>
<protein>
    <submittedName>
        <fullName evidence="4">M23 peptidase domain protein</fullName>
    </submittedName>
</protein>
<dbReference type="PANTHER" id="PTHR21666">
    <property type="entry name" value="PEPTIDASE-RELATED"/>
    <property type="match status" value="1"/>
</dbReference>
<dbReference type="Gene3D" id="2.70.70.10">
    <property type="entry name" value="Glucose Permease (Domain IIA)"/>
    <property type="match status" value="1"/>
</dbReference>
<keyword evidence="1" id="KW-0732">Signal</keyword>
<dbReference type="STRING" id="762211.BSTEL_0935"/>
<dbReference type="EMBL" id="JGZP01000003">
    <property type="protein sequence ID" value="KFJ01213.1"/>
    <property type="molecule type" value="Genomic_DNA"/>
</dbReference>
<dbReference type="Pfam" id="PF01551">
    <property type="entry name" value="Peptidase_M23"/>
    <property type="match status" value="1"/>
</dbReference>
<dbReference type="AlphaFoldDB" id="A0A087E0B2"/>
<feature type="region of interest" description="Disordered" evidence="2">
    <location>
        <begin position="1"/>
        <end position="26"/>
    </location>
</feature>
<evidence type="ECO:0000259" key="3">
    <source>
        <dbReference type="Pfam" id="PF01551"/>
    </source>
</evidence>
<feature type="compositionally biased region" description="Basic and acidic residues" evidence="2">
    <location>
        <begin position="1"/>
        <end position="10"/>
    </location>
</feature>
<feature type="domain" description="M23ase beta-sheet core" evidence="3">
    <location>
        <begin position="152"/>
        <end position="244"/>
    </location>
</feature>
<evidence type="ECO:0000256" key="2">
    <source>
        <dbReference type="SAM" id="MobiDB-lite"/>
    </source>
</evidence>
<evidence type="ECO:0000313" key="4">
    <source>
        <dbReference type="EMBL" id="KFJ01213.1"/>
    </source>
</evidence>
<feature type="compositionally biased region" description="Basic residues" evidence="2">
    <location>
        <begin position="13"/>
        <end position="26"/>
    </location>
</feature>
<dbReference type="eggNOG" id="COG0739">
    <property type="taxonomic scope" value="Bacteria"/>
</dbReference>
<organism evidence="4 5">
    <name type="scientific">Bifidobacterium stellenboschense</name>
    <dbReference type="NCBI Taxonomy" id="762211"/>
    <lineage>
        <taxon>Bacteria</taxon>
        <taxon>Bacillati</taxon>
        <taxon>Actinomycetota</taxon>
        <taxon>Actinomycetes</taxon>
        <taxon>Bifidobacteriales</taxon>
        <taxon>Bifidobacteriaceae</taxon>
        <taxon>Bifidobacterium</taxon>
    </lineage>
</organism>
<sequence>MDGRRHDDTIARNARRRGRWKSRRRRAAAERERRRMERLRQESLRIVASLAVAVIMFLPAVLAMRHGEAPPQPSQRRAVAGSDSVAWCAGGMRRTTFASAVGVMDTRPRPLAWTAATAEEESGVCGRALSWPLRRVDRRRTFDGPAQPWLAGHRGIDLAAAEHDELLAPADGVVTFTGSVAGKQVVSIRHHDLTLTFEPAVTALGVGARVTRDEPFGEVGAHSDHCDGACLHWGVRRGDDYLDPEALAEPRRIALKPVVREGSGEAHAR</sequence>
<dbReference type="InterPro" id="IPR016047">
    <property type="entry name" value="M23ase_b-sheet_dom"/>
</dbReference>
<dbReference type="GO" id="GO:0004222">
    <property type="term" value="F:metalloendopeptidase activity"/>
    <property type="evidence" value="ECO:0007669"/>
    <property type="project" value="TreeGrafter"/>
</dbReference>
<gene>
    <name evidence="4" type="ORF">BSTEL_0935</name>
</gene>
<dbReference type="SUPFAM" id="SSF51261">
    <property type="entry name" value="Duplicated hybrid motif"/>
    <property type="match status" value="1"/>
</dbReference>
<comment type="caution">
    <text evidence="4">The sequence shown here is derived from an EMBL/GenBank/DDBJ whole genome shotgun (WGS) entry which is preliminary data.</text>
</comment>
<dbReference type="Proteomes" id="UP000029004">
    <property type="component" value="Unassembled WGS sequence"/>
</dbReference>
<dbReference type="InterPro" id="IPR011055">
    <property type="entry name" value="Dup_hybrid_motif"/>
</dbReference>
<dbReference type="CDD" id="cd12797">
    <property type="entry name" value="M23_peptidase"/>
    <property type="match status" value="1"/>
</dbReference>
<dbReference type="OrthoDB" id="5245088at2"/>